<dbReference type="AlphaFoldDB" id="A0A8F0WGF4"/>
<keyword evidence="1" id="KW-0812">Transmembrane</keyword>
<dbReference type="EMBL" id="MT383642">
    <property type="protein sequence ID" value="QWM93518.1"/>
    <property type="molecule type" value="Genomic_DNA"/>
</dbReference>
<keyword evidence="1" id="KW-1133">Transmembrane helix</keyword>
<dbReference type="RefSeq" id="YP_010134029.1">
    <property type="nucleotide sequence ID" value="NC_056791.1"/>
</dbReference>
<dbReference type="GeneID" id="67123691"/>
<reference evidence="2" key="1">
    <citation type="journal article" date="2021" name="Ecol Indic">
        <title>Morphological and molecular identification reveals that waters from an isolated oasis in Tamanrasset (extreme South of Algerian Sahara) are colonized by opportunistic and pollution-tolerant diatom species.</title>
        <authorList>
            <person name="Gastineau R."/>
            <person name="Hamedi C."/>
            <person name="Baba Hamed M.B."/>
            <person name="Abi-Ayad S.-M.E.-A."/>
            <person name="Bak M."/>
            <person name="Lemieux C."/>
            <person name="Turmel M."/>
            <person name="Dobosz S."/>
            <person name="Wrobel R.J."/>
            <person name="Kierzek A."/>
            <person name="Lange-Bertalot H."/>
            <person name="Witkowski A."/>
        </authorList>
    </citation>
    <scope>NUCLEOTIDE SEQUENCE</scope>
    <source>
        <strain evidence="2">SZCZR1825</strain>
    </source>
</reference>
<evidence type="ECO:0000256" key="1">
    <source>
        <dbReference type="SAM" id="Phobius"/>
    </source>
</evidence>
<name>A0A8F0WGF4_9STRA</name>
<geneLocation type="chloroplast" evidence="2"/>
<keyword evidence="1" id="KW-0472">Membrane</keyword>
<keyword evidence="2" id="KW-0150">Chloroplast</keyword>
<sequence length="224" mass="25012">MNLNISKILLPTLVGVSVYLIINKLFPEKLDTFSNDPVQRLRGGDKVRLAKEIAERIIKDRSLKIAIISVFVTAGIQHFQSEIENLLIDDVFKDICIRDVNGNLKVVCDIIQEHDLNLHARSIKSLIVSNDITHEQKISLLKIKLDFIINGQCAGKRRFIVMTVIGALLIFTISGVGGLAMILEALYRLFEEGKISSALYKQILEALARKFGGNLVPIEHLPDA</sequence>
<protein>
    <submittedName>
        <fullName evidence="2">Uncharacterized protein</fullName>
    </submittedName>
</protein>
<evidence type="ECO:0000313" key="2">
    <source>
        <dbReference type="EMBL" id="QWM93518.1"/>
    </source>
</evidence>
<gene>
    <name evidence="2" type="primary">orf224a</name>
</gene>
<keyword evidence="2" id="KW-0934">Plastid</keyword>
<proteinExistence type="predicted"/>
<accession>A0A8F0WGF4</accession>
<feature type="transmembrane region" description="Helical" evidence="1">
    <location>
        <begin position="159"/>
        <end position="183"/>
    </location>
</feature>
<organism evidence="2">
    <name type="scientific">Tryblionella apiculata</name>
    <dbReference type="NCBI Taxonomy" id="1003145"/>
    <lineage>
        <taxon>Eukaryota</taxon>
        <taxon>Sar</taxon>
        <taxon>Stramenopiles</taxon>
        <taxon>Ochrophyta</taxon>
        <taxon>Bacillariophyta</taxon>
        <taxon>Bacillariophyceae</taxon>
        <taxon>Bacillariophycidae</taxon>
        <taxon>Bacillariales</taxon>
        <taxon>Bacillariaceae</taxon>
        <taxon>Tryblionella</taxon>
    </lineage>
</organism>